<name>A0A167TXV3_9AGAM</name>
<dbReference type="AlphaFoldDB" id="A0A167TXV3"/>
<organism evidence="2 3">
    <name type="scientific">Athelia psychrophila</name>
    <dbReference type="NCBI Taxonomy" id="1759441"/>
    <lineage>
        <taxon>Eukaryota</taxon>
        <taxon>Fungi</taxon>
        <taxon>Dikarya</taxon>
        <taxon>Basidiomycota</taxon>
        <taxon>Agaricomycotina</taxon>
        <taxon>Agaricomycetes</taxon>
        <taxon>Agaricomycetidae</taxon>
        <taxon>Atheliales</taxon>
        <taxon>Atheliaceae</taxon>
        <taxon>Athelia</taxon>
    </lineage>
</organism>
<evidence type="ECO:0000313" key="2">
    <source>
        <dbReference type="EMBL" id="KZP03391.1"/>
    </source>
</evidence>
<keyword evidence="3" id="KW-1185">Reference proteome</keyword>
<evidence type="ECO:0000313" key="3">
    <source>
        <dbReference type="Proteomes" id="UP000076532"/>
    </source>
</evidence>
<keyword evidence="1" id="KW-0472">Membrane</keyword>
<sequence>MRERTRGRMRVCDDGSRKAQAAQSIVQSSLKSVWKPDIIRCQLLVQTDIKVGHRIYQVSAGDCWKSSIRFPLNTLQKSSRVTVSWPSYVHHTLYPVMGVVILGLLGFLERRGSLHLSQYQLVIE</sequence>
<evidence type="ECO:0000256" key="1">
    <source>
        <dbReference type="SAM" id="Phobius"/>
    </source>
</evidence>
<accession>A0A167TXV3</accession>
<dbReference type="EMBL" id="KV418082">
    <property type="protein sequence ID" value="KZP03391.1"/>
    <property type="molecule type" value="Genomic_DNA"/>
</dbReference>
<dbReference type="Proteomes" id="UP000076532">
    <property type="component" value="Unassembled WGS sequence"/>
</dbReference>
<keyword evidence="1" id="KW-0812">Transmembrane</keyword>
<gene>
    <name evidence="2" type="ORF">FIBSPDRAFT_484106</name>
</gene>
<keyword evidence="1" id="KW-1133">Transmembrane helix</keyword>
<protein>
    <submittedName>
        <fullName evidence="2">Uncharacterized protein</fullName>
    </submittedName>
</protein>
<feature type="transmembrane region" description="Helical" evidence="1">
    <location>
        <begin position="88"/>
        <end position="108"/>
    </location>
</feature>
<reference evidence="2 3" key="1">
    <citation type="journal article" date="2016" name="Mol. Biol. Evol.">
        <title>Comparative Genomics of Early-Diverging Mushroom-Forming Fungi Provides Insights into the Origins of Lignocellulose Decay Capabilities.</title>
        <authorList>
            <person name="Nagy L.G."/>
            <person name="Riley R."/>
            <person name="Tritt A."/>
            <person name="Adam C."/>
            <person name="Daum C."/>
            <person name="Floudas D."/>
            <person name="Sun H."/>
            <person name="Yadav J.S."/>
            <person name="Pangilinan J."/>
            <person name="Larsson K.H."/>
            <person name="Matsuura K."/>
            <person name="Barry K."/>
            <person name="Labutti K."/>
            <person name="Kuo R."/>
            <person name="Ohm R.A."/>
            <person name="Bhattacharya S.S."/>
            <person name="Shirouzu T."/>
            <person name="Yoshinaga Y."/>
            <person name="Martin F.M."/>
            <person name="Grigoriev I.V."/>
            <person name="Hibbett D.S."/>
        </authorList>
    </citation>
    <scope>NUCLEOTIDE SEQUENCE [LARGE SCALE GENOMIC DNA]</scope>
    <source>
        <strain evidence="2 3">CBS 109695</strain>
    </source>
</reference>
<proteinExistence type="predicted"/>